<dbReference type="InterPro" id="IPR016152">
    <property type="entry name" value="PTrfase/Anion_transptr"/>
</dbReference>
<evidence type="ECO:0000313" key="15">
    <source>
        <dbReference type="Proteomes" id="UP000031546"/>
    </source>
</evidence>
<dbReference type="PROSITE" id="PS00372">
    <property type="entry name" value="PTS_EIIA_TYPE_2_HIS"/>
    <property type="match status" value="1"/>
</dbReference>
<gene>
    <name evidence="14" type="ORF">SN16_07465</name>
</gene>
<dbReference type="AlphaFoldDB" id="A0A0C2DKK9"/>
<keyword evidence="4" id="KW-0813">Transport</keyword>
<evidence type="ECO:0000256" key="2">
    <source>
        <dbReference type="ARBA" id="ARBA00011798"/>
    </source>
</evidence>
<evidence type="ECO:0000256" key="10">
    <source>
        <dbReference type="ARBA" id="ARBA00029908"/>
    </source>
</evidence>
<dbReference type="Pfam" id="PF00359">
    <property type="entry name" value="PTS_EIIA_2"/>
    <property type="match status" value="1"/>
</dbReference>
<dbReference type="GO" id="GO:0090563">
    <property type="term" value="F:protein-phosphocysteine-sugar phosphotransferase activity"/>
    <property type="evidence" value="ECO:0007669"/>
    <property type="project" value="TreeGrafter"/>
</dbReference>
<evidence type="ECO:0000256" key="7">
    <source>
        <dbReference type="ARBA" id="ARBA00022679"/>
    </source>
</evidence>
<keyword evidence="5" id="KW-0597">Phosphoprotein</keyword>
<keyword evidence="6" id="KW-0762">Sugar transport</keyword>
<dbReference type="EMBL" id="JXII01000006">
    <property type="protein sequence ID" value="KIH70543.1"/>
    <property type="molecule type" value="Genomic_DNA"/>
</dbReference>
<evidence type="ECO:0000256" key="6">
    <source>
        <dbReference type="ARBA" id="ARBA00022597"/>
    </source>
</evidence>
<comment type="function">
    <text evidence="1">The phosphoenolpyruvate-dependent sugar phosphotransferase system (sugar PTS), a major carbohydrate active transport system, catalyzes the phosphorylation of incoming sugar substrates concomitantly with their translocation across the cell membrane. The enzyme II CmtAB PTS system is involved in D-mannitol transport.</text>
</comment>
<dbReference type="Proteomes" id="UP000031546">
    <property type="component" value="Unassembled WGS sequence"/>
</dbReference>
<organism evidence="14 15">
    <name type="scientific">Salinicoccus roseus</name>
    <dbReference type="NCBI Taxonomy" id="45670"/>
    <lineage>
        <taxon>Bacteria</taxon>
        <taxon>Bacillati</taxon>
        <taxon>Bacillota</taxon>
        <taxon>Bacilli</taxon>
        <taxon>Bacillales</taxon>
        <taxon>Staphylococcaceae</taxon>
        <taxon>Salinicoccus</taxon>
    </lineage>
</organism>
<dbReference type="PROSITE" id="PS51094">
    <property type="entry name" value="PTS_EIIA_TYPE_2"/>
    <property type="match status" value="1"/>
</dbReference>
<keyword evidence="7" id="KW-0808">Transferase</keyword>
<keyword evidence="9" id="KW-0418">Kinase</keyword>
<name>A0A0C2DKK9_9STAP</name>
<feature type="domain" description="PTS EIIA type-2" evidence="13">
    <location>
        <begin position="3"/>
        <end position="142"/>
    </location>
</feature>
<evidence type="ECO:0000256" key="11">
    <source>
        <dbReference type="ARBA" id="ARBA00030956"/>
    </source>
</evidence>
<dbReference type="GO" id="GO:0016301">
    <property type="term" value="F:kinase activity"/>
    <property type="evidence" value="ECO:0007669"/>
    <property type="project" value="UniProtKB-KW"/>
</dbReference>
<evidence type="ECO:0000256" key="8">
    <source>
        <dbReference type="ARBA" id="ARBA00022683"/>
    </source>
</evidence>
<dbReference type="PANTHER" id="PTHR30181">
    <property type="entry name" value="MANNITOL PERMEASE IIC COMPONENT"/>
    <property type="match status" value="1"/>
</dbReference>
<evidence type="ECO:0000256" key="4">
    <source>
        <dbReference type="ARBA" id="ARBA00022448"/>
    </source>
</evidence>
<accession>A0A0C2DKK9</accession>
<protein>
    <recommendedName>
        <fullName evidence="3">Mannitol-specific phosphotransferase enzyme IIA component</fullName>
    </recommendedName>
    <alternativeName>
        <fullName evidence="11">EIIA</fullName>
    </alternativeName>
    <alternativeName>
        <fullName evidence="12">EIII</fullName>
    </alternativeName>
    <alternativeName>
        <fullName evidence="10">PTS system mannitol-specific EIIA component</fullName>
    </alternativeName>
</protein>
<reference evidence="14 15" key="1">
    <citation type="submission" date="2015-01" db="EMBL/GenBank/DDBJ databases">
        <title>Genome sequences of high lactate-tolerant strain Salinicoccus roseus W12 with industrial interest.</title>
        <authorList>
            <person name="Wang H."/>
            <person name="Yu B."/>
        </authorList>
    </citation>
    <scope>NUCLEOTIDE SEQUENCE [LARGE SCALE GENOMIC DNA]</scope>
    <source>
        <strain evidence="14 15">W12</strain>
    </source>
</reference>
<evidence type="ECO:0000256" key="3">
    <source>
        <dbReference type="ARBA" id="ARBA00014783"/>
    </source>
</evidence>
<dbReference type="SUPFAM" id="SSF55804">
    <property type="entry name" value="Phoshotransferase/anion transport protein"/>
    <property type="match status" value="1"/>
</dbReference>
<dbReference type="GO" id="GO:0005886">
    <property type="term" value="C:plasma membrane"/>
    <property type="evidence" value="ECO:0007669"/>
    <property type="project" value="TreeGrafter"/>
</dbReference>
<proteinExistence type="predicted"/>
<evidence type="ECO:0000256" key="5">
    <source>
        <dbReference type="ARBA" id="ARBA00022553"/>
    </source>
</evidence>
<comment type="subunit">
    <text evidence="2">Homodimer or homotrimer. Seems to be a monomer when not phosphorylated.</text>
</comment>
<evidence type="ECO:0000313" key="14">
    <source>
        <dbReference type="EMBL" id="KIH70543.1"/>
    </source>
</evidence>
<dbReference type="STRING" id="45670.SN16_07465"/>
<dbReference type="GO" id="GO:0009401">
    <property type="term" value="P:phosphoenolpyruvate-dependent sugar phosphotransferase system"/>
    <property type="evidence" value="ECO:0007669"/>
    <property type="project" value="UniProtKB-KW"/>
</dbReference>
<dbReference type="InterPro" id="IPR050893">
    <property type="entry name" value="Sugar_PTS"/>
</dbReference>
<keyword evidence="8" id="KW-0598">Phosphotransferase system</keyword>
<dbReference type="InterPro" id="IPR002178">
    <property type="entry name" value="PTS_EIIA_type-2_dom"/>
</dbReference>
<dbReference type="Gene3D" id="3.40.930.10">
    <property type="entry name" value="Mannitol-specific EII, Chain A"/>
    <property type="match status" value="1"/>
</dbReference>
<evidence type="ECO:0000256" key="1">
    <source>
        <dbReference type="ARBA" id="ARBA00002434"/>
    </source>
</evidence>
<evidence type="ECO:0000256" key="12">
    <source>
        <dbReference type="ARBA" id="ARBA00030962"/>
    </source>
</evidence>
<comment type="caution">
    <text evidence="14">The sequence shown here is derived from an EMBL/GenBank/DDBJ whole genome shotgun (WGS) entry which is preliminary data.</text>
</comment>
<evidence type="ECO:0000256" key="9">
    <source>
        <dbReference type="ARBA" id="ARBA00022777"/>
    </source>
</evidence>
<dbReference type="CDD" id="cd00211">
    <property type="entry name" value="PTS_IIA_fru"/>
    <property type="match status" value="1"/>
</dbReference>
<dbReference type="PANTHER" id="PTHR30181:SF2">
    <property type="entry name" value="PTS SYSTEM MANNITOL-SPECIFIC EIICBA COMPONENT"/>
    <property type="match status" value="1"/>
</dbReference>
<sequence>MIIMLKKENILMDQTAGSKEEAIEMAGRLLVQQGAVEEAYIDSMLEREKVVSTFMGNGLAIPHGTDEGKTSVIESGLSLVQVPGGVDFDGNEAKVVLGIAGKDNEHLDILQKIAVLFSEEENAEQVINASSADEIIALFENEEI</sequence>
<evidence type="ECO:0000259" key="13">
    <source>
        <dbReference type="PROSITE" id="PS51094"/>
    </source>
</evidence>